<evidence type="ECO:0000256" key="3">
    <source>
        <dbReference type="ARBA" id="ARBA00022989"/>
    </source>
</evidence>
<dbReference type="RefSeq" id="WP_178356852.1">
    <property type="nucleotide sequence ID" value="NZ_JABFYL010000004.1"/>
</dbReference>
<evidence type="ECO:0000256" key="1">
    <source>
        <dbReference type="ARBA" id="ARBA00004141"/>
    </source>
</evidence>
<gene>
    <name evidence="7" type="ORF">HLY00_2755</name>
</gene>
<sequence>MIKGLTLPEVPDPAAVLRSLLGIVAVTVIAVNWGPGGSATAVAGAAAIAGATALQDSPRARIPLVAAVSALLGVAVLLGALTSAYPVVFVIVAALWCFGAAMPWALGAHAGLIGAASAALLVITPPVPPTVSSTLGTSALVVVGGLVQAGLIAVSPPRRWRAQRRALSAAYRSLAADARVLSEGAAFSGPPIDSEPLIALRDAFTLEDGQATSRPAEYRDWYGLPERIAKSLVAVAGRPAATDVLAAAADTLAAVAETRRSARGDADAAIRRLYAAADELAGPESAVVQRLSTQLHEAVAVRLGDFVPSSPDALRLRRPELRTSVRSALDLTRRHLDRHSPVFRHAVRLAVAVAVGCAIERYAEVAQGYWIPLTVLMVLRPETAHTYTRCVGRLAGSLVGIVVAAGALVLIDPGAVVSAVLAIACVGIAYAASGVGYLALSAALTAAVVFLINIDRTGDAATPSALLFASLVGGAMAVIAHVLLPDDALTRLGQRAGELLKTEVDYAATVIRACVHEVDNPADTMSAAWQRAFRARAAFEAAAGATRIDTRELRHWLRSYRTALNAVTASCTTLEANFPGNRSADWSREFVLAVDEYVESLCGDPPTPASPWSVDTVELAAADQRLRDAVSERGSEDGGARLLVTEIGTITVHLSVIAVSPGPTAVR</sequence>
<keyword evidence="4 5" id="KW-0472">Membrane</keyword>
<feature type="transmembrane region" description="Helical" evidence="5">
    <location>
        <begin position="437"/>
        <end position="454"/>
    </location>
</feature>
<evidence type="ECO:0000313" key="7">
    <source>
        <dbReference type="EMBL" id="NVN48380.1"/>
    </source>
</evidence>
<dbReference type="InterPro" id="IPR049453">
    <property type="entry name" value="Memb_transporter_dom"/>
</dbReference>
<name>A0A850PJL9_9MYCO</name>
<proteinExistence type="predicted"/>
<feature type="domain" description="Integral membrane bound transporter" evidence="6">
    <location>
        <begin position="357"/>
        <end position="479"/>
    </location>
</feature>
<evidence type="ECO:0000256" key="5">
    <source>
        <dbReference type="SAM" id="Phobius"/>
    </source>
</evidence>
<feature type="transmembrane region" description="Helical" evidence="5">
    <location>
        <begin position="398"/>
        <end position="431"/>
    </location>
</feature>
<keyword evidence="8" id="KW-1185">Reference proteome</keyword>
<dbReference type="Pfam" id="PF13515">
    <property type="entry name" value="FUSC_2"/>
    <property type="match status" value="1"/>
</dbReference>
<keyword evidence="3 5" id="KW-1133">Transmembrane helix</keyword>
<organism evidence="7 8">
    <name type="scientific">Mycolicibacterium hippocampi</name>
    <dbReference type="NCBI Taxonomy" id="659824"/>
    <lineage>
        <taxon>Bacteria</taxon>
        <taxon>Bacillati</taxon>
        <taxon>Actinomycetota</taxon>
        <taxon>Actinomycetes</taxon>
        <taxon>Mycobacteriales</taxon>
        <taxon>Mycobacteriaceae</taxon>
        <taxon>Mycolicibacterium</taxon>
    </lineage>
</organism>
<keyword evidence="2 5" id="KW-0812">Transmembrane</keyword>
<dbReference type="AlphaFoldDB" id="A0A850PJL9"/>
<evidence type="ECO:0000259" key="6">
    <source>
        <dbReference type="Pfam" id="PF13515"/>
    </source>
</evidence>
<reference evidence="7 8" key="1">
    <citation type="submission" date="2020-05" db="EMBL/GenBank/DDBJ databases">
        <title>Draft genome sequence of Mycobacterium hippocampi DL, isolated from European seabass, Dicentrarchus labrax, reared in fish farms.</title>
        <authorList>
            <person name="Stathopoulou P."/>
            <person name="Asimakis E."/>
            <person name="Tzokas K."/>
            <person name="Batargias C."/>
            <person name="Tsiamis G."/>
        </authorList>
    </citation>
    <scope>NUCLEOTIDE SEQUENCE [LARGE SCALE GENOMIC DNA]</scope>
    <source>
        <strain evidence="7 8">DL</strain>
    </source>
</reference>
<dbReference type="GO" id="GO:0016020">
    <property type="term" value="C:membrane"/>
    <property type="evidence" value="ECO:0007669"/>
    <property type="project" value="UniProtKB-SubCell"/>
</dbReference>
<feature type="transmembrane region" description="Helical" evidence="5">
    <location>
        <begin position="134"/>
        <end position="155"/>
    </location>
</feature>
<dbReference type="Proteomes" id="UP000570517">
    <property type="component" value="Unassembled WGS sequence"/>
</dbReference>
<dbReference type="EMBL" id="JABFYL010000004">
    <property type="protein sequence ID" value="NVN48380.1"/>
    <property type="molecule type" value="Genomic_DNA"/>
</dbReference>
<comment type="subcellular location">
    <subcellularLocation>
        <location evidence="1">Membrane</location>
        <topology evidence="1">Multi-pass membrane protein</topology>
    </subcellularLocation>
</comment>
<comment type="caution">
    <text evidence="7">The sequence shown here is derived from an EMBL/GenBank/DDBJ whole genome shotgun (WGS) entry which is preliminary data.</text>
</comment>
<feature type="transmembrane region" description="Helical" evidence="5">
    <location>
        <begin position="87"/>
        <end position="106"/>
    </location>
</feature>
<evidence type="ECO:0000313" key="8">
    <source>
        <dbReference type="Proteomes" id="UP000570517"/>
    </source>
</evidence>
<accession>A0A850PJL9</accession>
<feature type="transmembrane region" description="Helical" evidence="5">
    <location>
        <begin position="62"/>
        <end position="81"/>
    </location>
</feature>
<evidence type="ECO:0000256" key="4">
    <source>
        <dbReference type="ARBA" id="ARBA00023136"/>
    </source>
</evidence>
<feature type="transmembrane region" description="Helical" evidence="5">
    <location>
        <begin position="20"/>
        <end position="50"/>
    </location>
</feature>
<evidence type="ECO:0000256" key="2">
    <source>
        <dbReference type="ARBA" id="ARBA00022692"/>
    </source>
</evidence>
<feature type="transmembrane region" description="Helical" evidence="5">
    <location>
        <begin position="466"/>
        <end position="484"/>
    </location>
</feature>
<protein>
    <recommendedName>
        <fullName evidence="6">Integral membrane bound transporter domain-containing protein</fullName>
    </recommendedName>
</protein>